<dbReference type="Proteomes" id="UP000464658">
    <property type="component" value="Chromosome"/>
</dbReference>
<dbReference type="SUPFAM" id="SSF51905">
    <property type="entry name" value="FAD/NAD(P)-binding domain"/>
    <property type="match status" value="1"/>
</dbReference>
<evidence type="ECO:0000313" key="1">
    <source>
        <dbReference type="EMBL" id="BBP87705.1"/>
    </source>
</evidence>
<dbReference type="InterPro" id="IPR036188">
    <property type="entry name" value="FAD/NAD-bd_sf"/>
</dbReference>
<dbReference type="Gene3D" id="3.50.50.60">
    <property type="entry name" value="FAD/NAD(P)-binding domain"/>
    <property type="match status" value="1"/>
</dbReference>
<accession>A0A5S9M4H9</accession>
<sequence length="77" mass="8144">MTTKNAGIETDILGRTTVSGVFACGDNLGGPAQLVLAAAAGSQAGMGVIHELVQEEFQEKKHLYEKRCSVVSDFPFC</sequence>
<dbReference type="AlphaFoldDB" id="A0A5S9M4H9"/>
<dbReference type="EMBL" id="AP021906">
    <property type="protein sequence ID" value="BBP87705.1"/>
    <property type="molecule type" value="Genomic_DNA"/>
</dbReference>
<organism evidence="1 2">
    <name type="scientific">Bacillus safensis</name>
    <dbReference type="NCBI Taxonomy" id="561879"/>
    <lineage>
        <taxon>Bacteria</taxon>
        <taxon>Bacillati</taxon>
        <taxon>Bacillota</taxon>
        <taxon>Bacilli</taxon>
        <taxon>Bacillales</taxon>
        <taxon>Bacillaceae</taxon>
        <taxon>Bacillus</taxon>
    </lineage>
</organism>
<evidence type="ECO:0008006" key="3">
    <source>
        <dbReference type="Google" id="ProtNLM"/>
    </source>
</evidence>
<protein>
    <recommendedName>
        <fullName evidence="3">FAD/NAD(P)-binding domain-containing protein</fullName>
    </recommendedName>
</protein>
<proteinExistence type="predicted"/>
<evidence type="ECO:0000313" key="2">
    <source>
        <dbReference type="Proteomes" id="UP000464658"/>
    </source>
</evidence>
<gene>
    <name evidence="1" type="ORF">BsIDN1_13230</name>
</gene>
<name>A0A5S9M4H9_BACIA</name>
<reference evidence="1 2" key="1">
    <citation type="submission" date="2019-12" db="EMBL/GenBank/DDBJ databases">
        <title>Full genome sequence of a Bacillus safensis strain isolated from commercially available natto in Indonesia.</title>
        <authorList>
            <person name="Yoshida M."/>
            <person name="Uomi M."/>
            <person name="Waturangi D."/>
            <person name="Ekaputri J.J."/>
            <person name="Setiamarga D.H.E."/>
        </authorList>
    </citation>
    <scope>NUCLEOTIDE SEQUENCE [LARGE SCALE GENOMIC DNA]</scope>
    <source>
        <strain evidence="1 2">IDN1</strain>
    </source>
</reference>